<sequence length="233" mass="26046">MTTARSLLTGSTPVKIEYFPIEGVAEQVRIALAVANIEFDDVLIPFNEWAAKKPTTKHGVMPEMTLPDGTVVTDSMAMLRLVGEADEEGKLYPSDIKKRLKIEQVLGLVGDLTRAWSPSLYLGMRPHLVGYPENWAGEEKETVVKNVREAFMKDEFPRFMGYFEDLLKENGDFLTGVDLTIADLSAFQQISYFTKGVADYVPKDCLDSFGGIVAWMERVKTHPKVAAYKASKQ</sequence>
<dbReference type="SFLD" id="SFLDS00019">
    <property type="entry name" value="Glutathione_Transferase_(cytos"/>
    <property type="match status" value="1"/>
</dbReference>
<evidence type="ECO:0000259" key="1">
    <source>
        <dbReference type="PROSITE" id="PS50404"/>
    </source>
</evidence>
<evidence type="ECO:0000259" key="2">
    <source>
        <dbReference type="PROSITE" id="PS50405"/>
    </source>
</evidence>
<dbReference type="PROSITE" id="PS50405">
    <property type="entry name" value="GST_CTER"/>
    <property type="match status" value="1"/>
</dbReference>
<dbReference type="EMBL" id="JALLPJ020001359">
    <property type="protein sequence ID" value="KAL3767749.1"/>
    <property type="molecule type" value="Genomic_DNA"/>
</dbReference>
<dbReference type="PROSITE" id="PS50404">
    <property type="entry name" value="GST_NTER"/>
    <property type="match status" value="1"/>
</dbReference>
<gene>
    <name evidence="3" type="ORF">ACHAWO_003146</name>
</gene>
<dbReference type="Gene3D" id="1.20.1050.10">
    <property type="match status" value="1"/>
</dbReference>
<evidence type="ECO:0000313" key="3">
    <source>
        <dbReference type="EMBL" id="KAL3767749.1"/>
    </source>
</evidence>
<dbReference type="InterPro" id="IPR036249">
    <property type="entry name" value="Thioredoxin-like_sf"/>
</dbReference>
<feature type="domain" description="GST C-terminal" evidence="2">
    <location>
        <begin position="95"/>
        <end position="233"/>
    </location>
</feature>
<organism evidence="3 4">
    <name type="scientific">Cyclotella atomus</name>
    <dbReference type="NCBI Taxonomy" id="382360"/>
    <lineage>
        <taxon>Eukaryota</taxon>
        <taxon>Sar</taxon>
        <taxon>Stramenopiles</taxon>
        <taxon>Ochrophyta</taxon>
        <taxon>Bacillariophyta</taxon>
        <taxon>Coscinodiscophyceae</taxon>
        <taxon>Thalassiosirophycidae</taxon>
        <taxon>Stephanodiscales</taxon>
        <taxon>Stephanodiscaceae</taxon>
        <taxon>Cyclotella</taxon>
    </lineage>
</organism>
<dbReference type="InterPro" id="IPR010987">
    <property type="entry name" value="Glutathione-S-Trfase_C-like"/>
</dbReference>
<dbReference type="Gene3D" id="3.40.30.10">
    <property type="entry name" value="Glutaredoxin"/>
    <property type="match status" value="1"/>
</dbReference>
<dbReference type="SUPFAM" id="SSF52833">
    <property type="entry name" value="Thioredoxin-like"/>
    <property type="match status" value="1"/>
</dbReference>
<accession>A0ABD3MUW5</accession>
<evidence type="ECO:0000313" key="4">
    <source>
        <dbReference type="Proteomes" id="UP001530400"/>
    </source>
</evidence>
<dbReference type="InterPro" id="IPR036282">
    <property type="entry name" value="Glutathione-S-Trfase_C_sf"/>
</dbReference>
<dbReference type="InterPro" id="IPR004046">
    <property type="entry name" value="GST_C"/>
</dbReference>
<dbReference type="Pfam" id="PF14497">
    <property type="entry name" value="GST_C_3"/>
    <property type="match status" value="1"/>
</dbReference>
<dbReference type="InterPro" id="IPR040079">
    <property type="entry name" value="Glutathione_S-Trfase"/>
</dbReference>
<evidence type="ECO:0008006" key="5">
    <source>
        <dbReference type="Google" id="ProtNLM"/>
    </source>
</evidence>
<dbReference type="InterPro" id="IPR050213">
    <property type="entry name" value="GST_superfamily"/>
</dbReference>
<dbReference type="AlphaFoldDB" id="A0ABD3MUW5"/>
<feature type="domain" description="GST N-terminal" evidence="1">
    <location>
        <begin position="12"/>
        <end position="90"/>
    </location>
</feature>
<keyword evidence="4" id="KW-1185">Reference proteome</keyword>
<protein>
    <recommendedName>
        <fullName evidence="5">Glutathione S-transferase</fullName>
    </recommendedName>
</protein>
<name>A0ABD3MUW5_9STRA</name>
<comment type="caution">
    <text evidence="3">The sequence shown here is derived from an EMBL/GenBank/DDBJ whole genome shotgun (WGS) entry which is preliminary data.</text>
</comment>
<dbReference type="InterPro" id="IPR004045">
    <property type="entry name" value="Glutathione_S-Trfase_N"/>
</dbReference>
<dbReference type="SUPFAM" id="SSF47616">
    <property type="entry name" value="GST C-terminal domain-like"/>
    <property type="match status" value="1"/>
</dbReference>
<dbReference type="PANTHER" id="PTHR11571">
    <property type="entry name" value="GLUTATHIONE S-TRANSFERASE"/>
    <property type="match status" value="1"/>
</dbReference>
<dbReference type="Proteomes" id="UP001530400">
    <property type="component" value="Unassembled WGS sequence"/>
</dbReference>
<proteinExistence type="predicted"/>
<dbReference type="PANTHER" id="PTHR11571:SF150">
    <property type="entry name" value="GLUTATHIONE S-TRANSFERASE"/>
    <property type="match status" value="1"/>
</dbReference>
<reference evidence="3 4" key="1">
    <citation type="submission" date="2024-10" db="EMBL/GenBank/DDBJ databases">
        <title>Updated reference genomes for cyclostephanoid diatoms.</title>
        <authorList>
            <person name="Roberts W.R."/>
            <person name="Alverson A.J."/>
        </authorList>
    </citation>
    <scope>NUCLEOTIDE SEQUENCE [LARGE SCALE GENOMIC DNA]</scope>
    <source>
        <strain evidence="3 4">AJA010-31</strain>
    </source>
</reference>